<keyword evidence="2" id="KW-1185">Reference proteome</keyword>
<dbReference type="InterPro" id="IPR036038">
    <property type="entry name" value="Aminotransferase-like"/>
</dbReference>
<dbReference type="Gene3D" id="3.20.10.10">
    <property type="entry name" value="D-amino Acid Aminotransferase, subunit A, domain 2"/>
    <property type="match status" value="1"/>
</dbReference>
<sequence>MTYLVWDGATLVEGALESTPTVVDSYLAKDHRVVRWDLHEQRFATSVDVDPWDFLHAVREAIPRQGSWFPKIEWHGDDLFAVHIRPAPPLRKATSLWLSEDPDPRTQPTIKGPDLDVLAHLRSRANDNGCDDALLISADGFILEAANATVVFWADPQTVIVPRGDVLPSVTLAATIPLWEKAGITLRYQNIRHIGFPAWCGSSLHGWTPVVSWGRGLGKIAAAKAPSVKPWNEKLRPTIFP</sequence>
<dbReference type="InterPro" id="IPR001544">
    <property type="entry name" value="Aminotrans_IV"/>
</dbReference>
<dbReference type="EMBL" id="CP011309">
    <property type="protein sequence ID" value="AKF27054.1"/>
    <property type="molecule type" value="Genomic_DNA"/>
</dbReference>
<dbReference type="AlphaFoldDB" id="A0A0F6SQZ2"/>
<dbReference type="InterPro" id="IPR043132">
    <property type="entry name" value="BCAT-like_C"/>
</dbReference>
<proteinExistence type="predicted"/>
<name>A0A0F6SQZ2_9CORY</name>
<dbReference type="Proteomes" id="UP000034037">
    <property type="component" value="Chromosome"/>
</dbReference>
<reference evidence="1 2" key="1">
    <citation type="submission" date="2015-04" db="EMBL/GenBank/DDBJ databases">
        <title>Complete Genome Sequence of Brevibacterium flavum ATCC 15168.</title>
        <authorList>
            <person name="Ahn J."/>
            <person name="Park G."/>
            <person name="Jeon W."/>
            <person name="Jang Y."/>
            <person name="Jang M."/>
            <person name="Lee H."/>
            <person name="Lee H."/>
        </authorList>
    </citation>
    <scope>NUCLEOTIDE SEQUENCE [LARGE SCALE GENOMIC DNA]</scope>
    <source>
        <strain evidence="1 2">ATCC 15168</strain>
    </source>
</reference>
<protein>
    <recommendedName>
        <fullName evidence="3">Aminotransferase class IV</fullName>
    </recommendedName>
</protein>
<accession>A0A0F6SQZ2</accession>
<organism evidence="1 2">
    <name type="scientific">[Brevibacterium] flavum</name>
    <dbReference type="NCBI Taxonomy" id="92706"/>
    <lineage>
        <taxon>Bacteria</taxon>
        <taxon>Bacillati</taxon>
        <taxon>Actinomycetota</taxon>
        <taxon>Actinomycetes</taxon>
        <taxon>Mycobacteriales</taxon>
        <taxon>Corynebacteriaceae</taxon>
        <taxon>Corynebacterium</taxon>
    </lineage>
</organism>
<dbReference type="RefSeq" id="WP_004568141.1">
    <property type="nucleotide sequence ID" value="NZ_CP011309.1"/>
</dbReference>
<dbReference type="Pfam" id="PF01063">
    <property type="entry name" value="Aminotran_4"/>
    <property type="match status" value="1"/>
</dbReference>
<dbReference type="HOGENOM" id="CLU_064284_0_0_11"/>
<dbReference type="PATRIC" id="fig|92706.3.peg.1148"/>
<dbReference type="GO" id="GO:0003824">
    <property type="term" value="F:catalytic activity"/>
    <property type="evidence" value="ECO:0007669"/>
    <property type="project" value="InterPro"/>
</dbReference>
<dbReference type="SUPFAM" id="SSF56752">
    <property type="entry name" value="D-aminoacid aminotransferase-like PLP-dependent enzymes"/>
    <property type="match status" value="1"/>
</dbReference>
<evidence type="ECO:0000313" key="2">
    <source>
        <dbReference type="Proteomes" id="UP000034037"/>
    </source>
</evidence>
<gene>
    <name evidence="1" type="ORF">YH66_05545</name>
</gene>
<evidence type="ECO:0000313" key="1">
    <source>
        <dbReference type="EMBL" id="AKF27054.1"/>
    </source>
</evidence>
<evidence type="ECO:0008006" key="3">
    <source>
        <dbReference type="Google" id="ProtNLM"/>
    </source>
</evidence>